<proteinExistence type="predicted"/>
<dbReference type="PANTHER" id="PTHR35450:SF2">
    <property type="entry name" value="REVERSE TRANSCRIPTASE DOMAIN-CONTAINING PROTEIN"/>
    <property type="match status" value="1"/>
</dbReference>
<reference evidence="5" key="1">
    <citation type="submission" date="2024-02" db="UniProtKB">
        <authorList>
            <consortium name="WormBaseParasite"/>
        </authorList>
    </citation>
    <scope>IDENTIFICATION</scope>
</reference>
<feature type="domain" description="Reverse transcriptase" evidence="3">
    <location>
        <begin position="536"/>
        <end position="829"/>
    </location>
</feature>
<keyword evidence="1" id="KW-0175">Coiled coil</keyword>
<dbReference type="PANTHER" id="PTHR35450">
    <property type="entry name" value="REVERSE TRANSCRIPTASE DOMAIN-CONTAINING PROTEIN"/>
    <property type="match status" value="1"/>
</dbReference>
<feature type="compositionally biased region" description="Polar residues" evidence="2">
    <location>
        <begin position="70"/>
        <end position="81"/>
    </location>
</feature>
<dbReference type="Pfam" id="PF00078">
    <property type="entry name" value="RVT_1"/>
    <property type="match status" value="3"/>
</dbReference>
<feature type="compositionally biased region" description="Basic and acidic residues" evidence="2">
    <location>
        <begin position="2389"/>
        <end position="2404"/>
    </location>
</feature>
<feature type="coiled-coil region" evidence="1">
    <location>
        <begin position="785"/>
        <end position="812"/>
    </location>
</feature>
<name>A0AAF5DJX6_STRER</name>
<feature type="coiled-coil region" evidence="1">
    <location>
        <begin position="1274"/>
        <end position="1301"/>
    </location>
</feature>
<dbReference type="InterPro" id="IPR043502">
    <property type="entry name" value="DNA/RNA_pol_sf"/>
</dbReference>
<dbReference type="SUPFAM" id="SSF56672">
    <property type="entry name" value="DNA/RNA polymerases"/>
    <property type="match status" value="3"/>
</dbReference>
<feature type="coiled-coil region" evidence="1">
    <location>
        <begin position="2496"/>
        <end position="2555"/>
    </location>
</feature>
<dbReference type="Proteomes" id="UP000035681">
    <property type="component" value="Unplaced"/>
</dbReference>
<sequence length="3135" mass="365662">VYRDVVRSALSVVLSVSENLFGNLSVNLLSNSNMDPTSLNSVDQGSSQTVVQNPGQEDNQSVVRNFVNPVNSGNSGQVRYQSNKHKKKVNDNQIPGDIKNSTELQKQLVCYLAFRFKNKPRDWKCVIRDWEIRDLNPENAADREYLRHLVYNYTKPGSRHGPPGHLCQFYKKCMDDALAITHPVKHIFKDITMYVSNEEKDTNQSTPTNADRKRKTSSLDDNQSCMTNELSLVTNESSDLPGPAPKKADNCTQKSLKTDESTDNSNQIDADDFTEEVFCVSNEKMTEDPPDTGFSVLRMGPRKKTYVTLLICELIYVNKNASTYEKKSNFLTKRIRKTEKMVQNVKNWEIEMKSKDDKTKNAAGFNLRKVAKKLRCADENPKVILNQLKEKISKFNRGLINMEIRKKNSILATRFGHKPSMKTLNFLKSSKRKQKSELDNRKARTFYSNLAKKISDNQRKKTIKVDEFIEENMKHRTNVKNIVDFNIIKEAFDDTIKFTAPWKAPGPDCISGYAWKHFDCLKEKLFNWILSIIKGEEMIMNTDCTGITYLLFKKGDKKDPANYRPITCLGVYYKILTACISKYLLNFFKMNPEINELIFPSNQIAGRKNVRSTNYAHLIDKAIQLDKKYSIQKKGDKLNLYMGYVDFKKAYDSVHKDIILKILESSGIDKNISLILKQIMDKWRTTISLNDKILKPYTIGRGVLQGDSMSPLLFIFSISPISWFLNKEKKVCLKRNQLMYSQKPINHLFYMDDLKFYTDDSKELKKFFNITKNIAKEIGLSMNTNKSAKIENNDKELDLNELNELQSDVERNEFIPEVFDTYTYLGIDQKKLDNSKISKRSFLPIEKGGLGLKDPIQEYKLSHVSTALYLIFEETLRGITQNWLSWSGSGKRTIFKDLIHIFYTNDETSLEIFDYKWIDFKSSETKIRELLNENYINRLYKEIGENNYFGKYYKNNEIDFPALRSNLSNVMVRSFLAITENQVLLKTHPMNVHLKNKSCRLCQSGDETLTHVLTSCPQTISNFGKERHDKVTRVLWKELLKKFGFKYIPKSKIYENDNVKILWDFKHEVENKLYHTKPDITIVDKTNNKVILCETAISMYELMKSQQEIKKIRYTVNGEIEINHLNYKSVKHGENLRNILLRNGFNDVIFIPLIVSTSGEILNETKTEIIKLLGKNPKYLRHMWTNMGSNALAVSHRMLKPVNKPDTYVRRIRSFTMPQDCEFKRLINNKLINLLTFTQCFGEIKLLAYVTLLICELIYLNKNATTHDRKSRYLTNRIKKIEKLEHNVKNWEKELKANDEKTRNTAGFNLRRLAKKLRITDENPKVILNQLKEKVTKFNKGIKNIEIRKKNFILASRFGHKPSMRTLHYLKSSNKQKSELDNKKARTFYSNLAKQLPTQHCHSSPKLDEFIGKLSKHKDSAKNEINFDLIKAAFEETIKFTSPWKAPGPDCISGFLLKHFDCFKDRLFTWIMQILKGETKIMNSDCTGITYLLFKKGDKKDPGNYRPITCLGVHYKVLTACITKYLYHFIDSNPEIKELIFPLNQIAGRKNVRSTIYAHLIDKAIHLNKKYNIQKKGDKLNLYMGYADFKKAYDSVHKDVILRILGNSGVCKSISLVLREIMDKWQTSISNNGKILKPYTIGRGPISWFMNKENKVSLKRNQLLHSLQPINHLFYMDDLKFYSEDPKELKKFFNITKTVAKEIGLTMNANKSAKIENINRELDLNELTELQNNVDRNEFIPEVIDTYTYLGIDQKRLDNSKISLRRISDKIGTITKELFNSELSIKQKNNLRERNFLPTEKGGLGLKDPVQEYKLSHVTTALYLIFERRLRGITQNWLSWTINDIIINYNEDETSLEIFNYKWTDLKSAEIELKRLLQEKFINKLYSEIDDTNYFGKFYKNNELDFPVLKSNLSNTMVRTFLSITENQILLRTHPMNKHLKDKQCRLCSNSEESLTHVLTSCPQTIGTFGKERYDEVTRVLWKELIRNYGFKVLPKTRIYENDNVKLLRDFKHETEDKLYHTKPDITIIDKINKKVILCETAISMAELIKCQMEIKKVRYTVNGETKINHTNYKSVKHGENLKNLLLRQGFTNVMFIPLIVSTSGEILKETKLEITKLFDTNPNKLRQKNNLKERIFLPHEMGGLGLKDPVFEYQLSHVISAIYMIFSNDLRGITQCLLSWIINGKRKILKDMVHTLKMIKENFDTKDIQITYDNDITHLNLFDKELTNSDKNIFGKNLTYDNGMLYPIFQSNITNEMMRSYLSKSENQVLLNTHPANTSKKNNQCRLCKKSTESLSHVLTSCEHIISSFGKKRHDKLNTNSNKLQKNDCMKMLNNEERREANPTTSTTIDRKRKTSTFADRQTSMSNESSFTPNNSSNLPESTTKKANNREQKTSRSDVNMKDFLERRQKNRQKLASTFQEWDHGREVTRTGSDVSQNPLELRKKSLEKKTEQNVKNWENDLKSADEKVMNAAGFNPRKLDKKLRCADENHKVILNQLKEKITKFNRGIKNMDIRKRNFILALRFGHKPSMKTLNFLKSSKRRQKLELDNKKARTFYSNLAKKVPEIHKKTTPKIDEFIEEIKKQRANVKNTIDFDIIKEAFEETIKYAAFWKAPGPDYDKVNLYMSSGIKENISLVLKQIMDKWRTMISLNGKLLKPYNIGKGVLQGDSMSPLLFILAISPISWFMNKEKKHLFYMDDLKFYSDDSKELRKFFNITKTVAKEFGLSMNANNSAKIENNAKGLDLNELNDLQNDIEGNEFIPKLLKDKLLKIFLETKVKQKNNLRERSFLPVEKGRLGLKDPVQEYKLSHVSTALYLVFEESLRGITQNWLSWTRSGKRTILKDLIHIFKEVLPNITIKDIKVEYKDDETSLEIFNYKWSDFKAAETDIKKLLNENYINSLYTEIDENNYFGKYYKNDELEFPVLKSNLSNMMTRTFLSITENQVLIRTHPMNTHMNNKKCRLCQNSKETLTHVLTSCPKTMGNFDKERHDKKYGFKYIPKPRIYENDNVKILWDFKHEVENKLYHTKPDITIKDKINKKVILCETAISMSELMKYQIEIKKVRYTINGEIEINHTKYQSMKHGGNLKNILLRNRFNDVIFILLIISTSGEILKKTQLEITKLLDKNPKYLNNM</sequence>
<feature type="region of interest" description="Disordered" evidence="2">
    <location>
        <begin position="70"/>
        <end position="98"/>
    </location>
</feature>
<feature type="region of interest" description="Disordered" evidence="2">
    <location>
        <begin position="2334"/>
        <end position="2404"/>
    </location>
</feature>
<evidence type="ECO:0000313" key="5">
    <source>
        <dbReference type="WBParaSite" id="TCONS_00013745.p1"/>
    </source>
</evidence>
<feature type="compositionally biased region" description="Polar residues" evidence="2">
    <location>
        <begin position="2357"/>
        <end position="2387"/>
    </location>
</feature>
<evidence type="ECO:0000256" key="1">
    <source>
        <dbReference type="SAM" id="Coils"/>
    </source>
</evidence>
<accession>A0AAF5DJX6</accession>
<dbReference type="CDD" id="cd01650">
    <property type="entry name" value="RT_nLTR_like"/>
    <property type="match status" value="2"/>
</dbReference>
<feature type="compositionally biased region" description="Polar residues" evidence="2">
    <location>
        <begin position="219"/>
        <end position="238"/>
    </location>
</feature>
<evidence type="ECO:0000259" key="3">
    <source>
        <dbReference type="PROSITE" id="PS50878"/>
    </source>
</evidence>
<organism evidence="4 5">
    <name type="scientific">Strongyloides stercoralis</name>
    <name type="common">Threadworm</name>
    <dbReference type="NCBI Taxonomy" id="6248"/>
    <lineage>
        <taxon>Eukaryota</taxon>
        <taxon>Metazoa</taxon>
        <taxon>Ecdysozoa</taxon>
        <taxon>Nematoda</taxon>
        <taxon>Chromadorea</taxon>
        <taxon>Rhabditida</taxon>
        <taxon>Tylenchina</taxon>
        <taxon>Panagrolaimomorpha</taxon>
        <taxon>Strongyloidoidea</taxon>
        <taxon>Strongyloididae</taxon>
        <taxon>Strongyloides</taxon>
    </lineage>
</organism>
<feature type="region of interest" description="Disordered" evidence="2">
    <location>
        <begin position="198"/>
        <end position="267"/>
    </location>
</feature>
<dbReference type="PROSITE" id="PS50878">
    <property type="entry name" value="RT_POL"/>
    <property type="match status" value="2"/>
</dbReference>
<keyword evidence="4" id="KW-1185">Reference proteome</keyword>
<feature type="region of interest" description="Disordered" evidence="2">
    <location>
        <begin position="37"/>
        <end position="58"/>
    </location>
</feature>
<dbReference type="WBParaSite" id="TCONS_00013745.p1">
    <property type="protein sequence ID" value="TCONS_00013745.p1"/>
    <property type="gene ID" value="XLOC_008648"/>
</dbReference>
<evidence type="ECO:0000256" key="2">
    <source>
        <dbReference type="SAM" id="MobiDB-lite"/>
    </source>
</evidence>
<evidence type="ECO:0000313" key="4">
    <source>
        <dbReference type="Proteomes" id="UP000035681"/>
    </source>
</evidence>
<protein>
    <submittedName>
        <fullName evidence="5">Reverse transcriptase zinc-binding domain-containing protein</fullName>
    </submittedName>
</protein>
<feature type="domain" description="Reverse transcriptase" evidence="3">
    <location>
        <begin position="1478"/>
        <end position="1754"/>
    </location>
</feature>
<dbReference type="InterPro" id="IPR000477">
    <property type="entry name" value="RT_dom"/>
</dbReference>